<feature type="domain" description="GST C-terminal" evidence="3">
    <location>
        <begin position="86"/>
        <end position="211"/>
    </location>
</feature>
<dbReference type="Gene3D" id="3.40.30.10">
    <property type="entry name" value="Glutaredoxin"/>
    <property type="match status" value="1"/>
</dbReference>
<evidence type="ECO:0000313" key="4">
    <source>
        <dbReference type="EMBL" id="KDN24379.1"/>
    </source>
</evidence>
<dbReference type="InterPro" id="IPR034333">
    <property type="entry name" value="GST_Zeta_N"/>
</dbReference>
<comment type="similarity">
    <text evidence="1">Belongs to the GST superfamily. Zeta family.</text>
</comment>
<dbReference type="Pfam" id="PF13409">
    <property type="entry name" value="GST_N_2"/>
    <property type="match status" value="1"/>
</dbReference>
<evidence type="ECO:0000259" key="3">
    <source>
        <dbReference type="PROSITE" id="PS50405"/>
    </source>
</evidence>
<dbReference type="Pfam" id="PF00043">
    <property type="entry name" value="GST_C"/>
    <property type="match status" value="1"/>
</dbReference>
<proteinExistence type="inferred from homology"/>
<evidence type="ECO:0000256" key="1">
    <source>
        <dbReference type="ARBA" id="ARBA00010007"/>
    </source>
</evidence>
<dbReference type="GO" id="GO:0006559">
    <property type="term" value="P:L-phenylalanine catabolic process"/>
    <property type="evidence" value="ECO:0007669"/>
    <property type="project" value="TreeGrafter"/>
</dbReference>
<reference evidence="4 5" key="1">
    <citation type="journal article" date="2014" name="Genome Announc.">
        <title>Draft Genome Sequence of Moraxella bovoculi Strain 237T (ATCC BAA-1259T) Isolated from a Calf with Infectious Bovine Keratoconjunctivitis.</title>
        <authorList>
            <person name="Calcutt M.J."/>
            <person name="Foecking M.F."/>
            <person name="Martin N.T."/>
            <person name="Mhlanga-Mutangadura T."/>
            <person name="Reilly T.J."/>
        </authorList>
    </citation>
    <scope>NUCLEOTIDE SEQUENCE [LARGE SCALE GENOMIC DNA]</scope>
    <source>
        <strain evidence="4 5">237</strain>
    </source>
</reference>
<dbReference type="SUPFAM" id="SSF52833">
    <property type="entry name" value="Thioredoxin-like"/>
    <property type="match status" value="1"/>
</dbReference>
<dbReference type="CDD" id="cd03191">
    <property type="entry name" value="GST_C_Zeta"/>
    <property type="match status" value="1"/>
</dbReference>
<dbReference type="SUPFAM" id="SSF47616">
    <property type="entry name" value="GST C-terminal domain-like"/>
    <property type="match status" value="1"/>
</dbReference>
<keyword evidence="5" id="KW-1185">Reference proteome</keyword>
<sequence length="211" mass="23947">MKLYSYFRSSASYRVRIALNLKNLPYDIIPIHLVKGEQKSDGYKDKNPSGLIPALELDDGTIITQSMAILDYLENEYPSVPLLPKDNANRAIVLSMCNIIACDTHPLNNLRVLQYLANDLKISDEQKQNWYAHWILVNFTALENLLKIHGGEYCFGDELSLADACLIPQVYNAKRFKVNLAGFPNILKVVENCHQLDAFVKASPEKQVDFE</sequence>
<dbReference type="FunFam" id="1.20.1050.10:FF:000017">
    <property type="entry name" value="Maleylacetoacetate isomerase"/>
    <property type="match status" value="1"/>
</dbReference>
<dbReference type="InterPro" id="IPR004046">
    <property type="entry name" value="GST_C"/>
</dbReference>
<dbReference type="SFLD" id="SFLDS00019">
    <property type="entry name" value="Glutathione_Transferase_(cytos"/>
    <property type="match status" value="1"/>
</dbReference>
<dbReference type="GO" id="GO:0016034">
    <property type="term" value="F:maleylacetoacetate isomerase activity"/>
    <property type="evidence" value="ECO:0007669"/>
    <property type="project" value="TreeGrafter"/>
</dbReference>
<dbReference type="InterPro" id="IPR036249">
    <property type="entry name" value="Thioredoxin-like_sf"/>
</dbReference>
<dbReference type="InterPro" id="IPR004045">
    <property type="entry name" value="Glutathione_S-Trfase_N"/>
</dbReference>
<dbReference type="Proteomes" id="UP000035860">
    <property type="component" value="Unassembled WGS sequence"/>
</dbReference>
<dbReference type="PANTHER" id="PTHR42673">
    <property type="entry name" value="MALEYLACETOACETATE ISOMERASE"/>
    <property type="match status" value="1"/>
</dbReference>
<dbReference type="AlphaFoldDB" id="A0A066UJN5"/>
<evidence type="ECO:0000259" key="2">
    <source>
        <dbReference type="PROSITE" id="PS50404"/>
    </source>
</evidence>
<dbReference type="PROSITE" id="PS50405">
    <property type="entry name" value="GST_CTER"/>
    <property type="match status" value="1"/>
</dbReference>
<dbReference type="EMBL" id="AOMT01000043">
    <property type="protein sequence ID" value="KDN24379.1"/>
    <property type="molecule type" value="Genomic_DNA"/>
</dbReference>
<organism evidence="4 5">
    <name type="scientific">Moraxella bovoculi 237</name>
    <dbReference type="NCBI Taxonomy" id="743974"/>
    <lineage>
        <taxon>Bacteria</taxon>
        <taxon>Pseudomonadati</taxon>
        <taxon>Pseudomonadota</taxon>
        <taxon>Gammaproteobacteria</taxon>
        <taxon>Moraxellales</taxon>
        <taxon>Moraxellaceae</taxon>
        <taxon>Moraxella</taxon>
    </lineage>
</organism>
<comment type="caution">
    <text evidence="4">The sequence shown here is derived from an EMBL/GenBank/DDBJ whole genome shotgun (WGS) entry which is preliminary data.</text>
</comment>
<accession>A0A066UJN5</accession>
<dbReference type="OrthoDB" id="509852at2"/>
<gene>
    <name evidence="4" type="ORF">MBO_09543</name>
</gene>
<name>A0A066UJN5_9GAMM</name>
<dbReference type="SFLD" id="SFLDG00358">
    <property type="entry name" value="Main_(cytGST)"/>
    <property type="match status" value="1"/>
</dbReference>
<dbReference type="eggNOG" id="COG0625">
    <property type="taxonomic scope" value="Bacteria"/>
</dbReference>
<protein>
    <submittedName>
        <fullName evidence="4">Maleylacetoacetate isomerase</fullName>
    </submittedName>
</protein>
<dbReference type="NCBIfam" id="TIGR01262">
    <property type="entry name" value="maiA"/>
    <property type="match status" value="1"/>
</dbReference>
<dbReference type="CDD" id="cd03042">
    <property type="entry name" value="GST_N_Zeta"/>
    <property type="match status" value="1"/>
</dbReference>
<feature type="domain" description="GST N-terminal" evidence="2">
    <location>
        <begin position="1"/>
        <end position="81"/>
    </location>
</feature>
<dbReference type="PROSITE" id="PS50404">
    <property type="entry name" value="GST_NTER"/>
    <property type="match status" value="1"/>
</dbReference>
<dbReference type="RefSeq" id="WP_036367092.1">
    <property type="nucleotide sequence ID" value="NZ_AOMT01000043.1"/>
</dbReference>
<dbReference type="InterPro" id="IPR005955">
    <property type="entry name" value="GST_Zeta"/>
</dbReference>
<dbReference type="GO" id="GO:0006749">
    <property type="term" value="P:glutathione metabolic process"/>
    <property type="evidence" value="ECO:0007669"/>
    <property type="project" value="TreeGrafter"/>
</dbReference>
<dbReference type="InterPro" id="IPR036282">
    <property type="entry name" value="Glutathione-S-Trfase_C_sf"/>
</dbReference>
<dbReference type="GO" id="GO:0005737">
    <property type="term" value="C:cytoplasm"/>
    <property type="evidence" value="ECO:0007669"/>
    <property type="project" value="InterPro"/>
</dbReference>
<dbReference type="InterPro" id="IPR010987">
    <property type="entry name" value="Glutathione-S-Trfase_C-like"/>
</dbReference>
<keyword evidence="4" id="KW-0413">Isomerase</keyword>
<evidence type="ECO:0000313" key="5">
    <source>
        <dbReference type="Proteomes" id="UP000035860"/>
    </source>
</evidence>
<dbReference type="GO" id="GO:0004364">
    <property type="term" value="F:glutathione transferase activity"/>
    <property type="evidence" value="ECO:0007669"/>
    <property type="project" value="TreeGrafter"/>
</dbReference>
<dbReference type="InterPro" id="IPR034330">
    <property type="entry name" value="GST_Zeta_C"/>
</dbReference>
<dbReference type="PANTHER" id="PTHR42673:SF4">
    <property type="entry name" value="MALEYLACETOACETATE ISOMERASE"/>
    <property type="match status" value="1"/>
</dbReference>
<dbReference type="Gene3D" id="1.20.1050.10">
    <property type="match status" value="1"/>
</dbReference>
<dbReference type="InterPro" id="IPR040079">
    <property type="entry name" value="Glutathione_S-Trfase"/>
</dbReference>